<reference evidence="1" key="2">
    <citation type="journal article" date="2022" name="New Phytol.">
        <title>Evolutionary transition to the ectomycorrhizal habit in the genomes of a hyperdiverse lineage of mushroom-forming fungi.</title>
        <authorList>
            <person name="Looney B."/>
            <person name="Miyauchi S."/>
            <person name="Morin E."/>
            <person name="Drula E."/>
            <person name="Courty P.E."/>
            <person name="Kohler A."/>
            <person name="Kuo A."/>
            <person name="LaButti K."/>
            <person name="Pangilinan J."/>
            <person name="Lipzen A."/>
            <person name="Riley R."/>
            <person name="Andreopoulos W."/>
            <person name="He G."/>
            <person name="Johnson J."/>
            <person name="Nolan M."/>
            <person name="Tritt A."/>
            <person name="Barry K.W."/>
            <person name="Grigoriev I.V."/>
            <person name="Nagy L.G."/>
            <person name="Hibbett D."/>
            <person name="Henrissat B."/>
            <person name="Matheny P.B."/>
            <person name="Labbe J."/>
            <person name="Martin F.M."/>
        </authorList>
    </citation>
    <scope>NUCLEOTIDE SEQUENCE</scope>
    <source>
        <strain evidence="1">FP105234-sp</strain>
    </source>
</reference>
<protein>
    <submittedName>
        <fullName evidence="1">Phosphatases II</fullName>
    </submittedName>
</protein>
<proteinExistence type="predicted"/>
<dbReference type="EMBL" id="MU275839">
    <property type="protein sequence ID" value="KAI0053766.1"/>
    <property type="molecule type" value="Genomic_DNA"/>
</dbReference>
<name>A0ACB8SCY9_9AGAM</name>
<evidence type="ECO:0000313" key="2">
    <source>
        <dbReference type="Proteomes" id="UP000814033"/>
    </source>
</evidence>
<gene>
    <name evidence="1" type="ORF">FA95DRAFT_483287</name>
</gene>
<evidence type="ECO:0000313" key="1">
    <source>
        <dbReference type="EMBL" id="KAI0053766.1"/>
    </source>
</evidence>
<comment type="caution">
    <text evidence="1">The sequence shown here is derived from an EMBL/GenBank/DDBJ whole genome shotgun (WGS) entry which is preliminary data.</text>
</comment>
<dbReference type="Proteomes" id="UP000814033">
    <property type="component" value="Unassembled WGS sequence"/>
</dbReference>
<accession>A0ACB8SCY9</accession>
<sequence length="433" mass="47536">MAGVCRLLCDRLLSTPRVRRPSLLKALFTGLVPTEAPLYSPPLNGLFAMPNAAHHNIDAVIGQQLFIGNLNAATCPEVRRDYAITHIVSVCPDYPSQGPRHLTIPIQDSEYEDLLVYLPEACRFIQAALDGGGRVLVHCVMGISRSATVIAAYLMMTRRMNPQNAIALIKRSRPRVLPNYGFIKQLHVFAACNYGPSPTNPSYRAWKRRNRQDVTTFLNCLSDTTCIVPEKLFLSSEFPDDPEQASCLVTYLGLTHCLSLSPAETIPPSLSIQRLHVELQPNNRAALLLALPNICKYIRDAVNGGGQVLVHCLTESNAAVVVCAYQMWSRKLTYKQASKALHDALPLFNLTENFAKHLEIFAACNGSPTLEHPLVQAWLSQDGASSRLASMSSPHSFGRSTVSGRRYATVTDRDKAGMRAVASAPRTGLMAQS</sequence>
<keyword evidence="2" id="KW-1185">Reference proteome</keyword>
<reference evidence="1" key="1">
    <citation type="submission" date="2021-02" db="EMBL/GenBank/DDBJ databases">
        <authorList>
            <consortium name="DOE Joint Genome Institute"/>
            <person name="Ahrendt S."/>
            <person name="Looney B.P."/>
            <person name="Miyauchi S."/>
            <person name="Morin E."/>
            <person name="Drula E."/>
            <person name="Courty P.E."/>
            <person name="Chicoki N."/>
            <person name="Fauchery L."/>
            <person name="Kohler A."/>
            <person name="Kuo A."/>
            <person name="Labutti K."/>
            <person name="Pangilinan J."/>
            <person name="Lipzen A."/>
            <person name="Riley R."/>
            <person name="Andreopoulos W."/>
            <person name="He G."/>
            <person name="Johnson J."/>
            <person name="Barry K.W."/>
            <person name="Grigoriev I.V."/>
            <person name="Nagy L."/>
            <person name="Hibbett D."/>
            <person name="Henrissat B."/>
            <person name="Matheny P.B."/>
            <person name="Labbe J."/>
            <person name="Martin F."/>
        </authorList>
    </citation>
    <scope>NUCLEOTIDE SEQUENCE</scope>
    <source>
        <strain evidence="1">FP105234-sp</strain>
    </source>
</reference>
<organism evidence="1 2">
    <name type="scientific">Auriscalpium vulgare</name>
    <dbReference type="NCBI Taxonomy" id="40419"/>
    <lineage>
        <taxon>Eukaryota</taxon>
        <taxon>Fungi</taxon>
        <taxon>Dikarya</taxon>
        <taxon>Basidiomycota</taxon>
        <taxon>Agaricomycotina</taxon>
        <taxon>Agaricomycetes</taxon>
        <taxon>Russulales</taxon>
        <taxon>Auriscalpiaceae</taxon>
        <taxon>Auriscalpium</taxon>
    </lineage>
</organism>